<proteinExistence type="predicted"/>
<sequence length="110" mass="12643">MDKLGPSGFVKNSVYSKFLTLDKASARIDNGKVDENAKFDGKYAIRRNSDLADEEAAKAYKELWKMEQALRNLKSGLELSPMYHRKEQRIRGHIIVCFLALVMESFWLLS</sequence>
<dbReference type="AlphaFoldDB" id="A0A3E0WJP2"/>
<dbReference type="Proteomes" id="UP000256488">
    <property type="component" value="Unassembled WGS sequence"/>
</dbReference>
<name>A0A3E0WJP2_9BACI</name>
<evidence type="ECO:0000313" key="2">
    <source>
        <dbReference type="EMBL" id="RFA32186.1"/>
    </source>
</evidence>
<comment type="caution">
    <text evidence="2">The sequence shown here is derived from an EMBL/GenBank/DDBJ whole genome shotgun (WGS) entry which is preliminary data.</text>
</comment>
<protein>
    <submittedName>
        <fullName evidence="2">Uncharacterized protein</fullName>
    </submittedName>
</protein>
<evidence type="ECO:0000313" key="3">
    <source>
        <dbReference type="Proteomes" id="UP000256488"/>
    </source>
</evidence>
<evidence type="ECO:0000256" key="1">
    <source>
        <dbReference type="SAM" id="Phobius"/>
    </source>
</evidence>
<feature type="transmembrane region" description="Helical" evidence="1">
    <location>
        <begin position="90"/>
        <end position="109"/>
    </location>
</feature>
<dbReference type="RefSeq" id="WP_116279621.1">
    <property type="nucleotide sequence ID" value="NZ_NFZX01000076.1"/>
</dbReference>
<organism evidence="2 3">
    <name type="scientific">Virgibacillus dokdonensis</name>
    <dbReference type="NCBI Taxonomy" id="302167"/>
    <lineage>
        <taxon>Bacteria</taxon>
        <taxon>Bacillati</taxon>
        <taxon>Bacillota</taxon>
        <taxon>Bacilli</taxon>
        <taxon>Bacillales</taxon>
        <taxon>Bacillaceae</taxon>
        <taxon>Virgibacillus</taxon>
    </lineage>
</organism>
<gene>
    <name evidence="2" type="ORF">CAI16_18850</name>
</gene>
<keyword evidence="1" id="KW-0812">Transmembrane</keyword>
<dbReference type="EMBL" id="NFZX01000076">
    <property type="protein sequence ID" value="RFA32186.1"/>
    <property type="molecule type" value="Genomic_DNA"/>
</dbReference>
<accession>A0A3E0WJP2</accession>
<reference evidence="2 3" key="1">
    <citation type="submission" date="2017-05" db="EMBL/GenBank/DDBJ databases">
        <title>Virgibacillus sp. AK90 isolated from a saltern of Kakinada, India.</title>
        <authorList>
            <person name="Gupta V."/>
            <person name="Sidhu C."/>
            <person name="Korpole S."/>
            <person name="Pinnaka A.K."/>
        </authorList>
    </citation>
    <scope>NUCLEOTIDE SEQUENCE [LARGE SCALE GENOMIC DNA]</scope>
    <source>
        <strain evidence="2 3">AK90</strain>
    </source>
</reference>
<keyword evidence="1" id="KW-0472">Membrane</keyword>
<keyword evidence="1" id="KW-1133">Transmembrane helix</keyword>